<gene>
    <name evidence="8" type="ORF">EubceDRAFT1_2346</name>
</gene>
<accession>I5AWB1</accession>
<dbReference type="InterPro" id="IPR001362">
    <property type="entry name" value="Glyco_hydro_32"/>
</dbReference>
<proteinExistence type="inferred from homology"/>
<name>I5AWB1_EUBC6</name>
<dbReference type="CDD" id="cd08996">
    <property type="entry name" value="GH32_FFase"/>
    <property type="match status" value="1"/>
</dbReference>
<dbReference type="InterPro" id="IPR013189">
    <property type="entry name" value="Glyco_hydro_32_C"/>
</dbReference>
<reference evidence="8 9" key="2">
    <citation type="submission" date="2012-02" db="EMBL/GenBank/DDBJ databases">
        <title>Improved High-Quality Draft sequence of Eubacterium cellulosolvens 6.</title>
        <authorList>
            <consortium name="US DOE Joint Genome Institute"/>
            <person name="Lucas S."/>
            <person name="Han J."/>
            <person name="Lapidus A."/>
            <person name="Cheng J.-F."/>
            <person name="Goodwin L."/>
            <person name="Pitluck S."/>
            <person name="Peters L."/>
            <person name="Mikhailova N."/>
            <person name="Gu W."/>
            <person name="Detter J.C."/>
            <person name="Han C."/>
            <person name="Tapia R."/>
            <person name="Land M."/>
            <person name="Hauser L."/>
            <person name="Kyrpides N."/>
            <person name="Ivanova N."/>
            <person name="Pagani I."/>
            <person name="Johnson E."/>
            <person name="Mukhopadhyay B."/>
            <person name="Anderson I."/>
            <person name="Woyke T."/>
        </authorList>
    </citation>
    <scope>NUCLEOTIDE SEQUENCE [LARGE SCALE GENOMIC DNA]</scope>
    <source>
        <strain evidence="8 9">6</strain>
    </source>
</reference>
<evidence type="ECO:0000313" key="9">
    <source>
        <dbReference type="Proteomes" id="UP000005753"/>
    </source>
</evidence>
<evidence type="ECO:0000256" key="4">
    <source>
        <dbReference type="ARBA" id="ARBA00023295"/>
    </source>
</evidence>
<dbReference type="Pfam" id="PF08244">
    <property type="entry name" value="Glyco_hydro_32C"/>
    <property type="match status" value="1"/>
</dbReference>
<reference evidence="8 9" key="1">
    <citation type="submission" date="2010-08" db="EMBL/GenBank/DDBJ databases">
        <authorList>
            <consortium name="US DOE Joint Genome Institute (JGI-PGF)"/>
            <person name="Lucas S."/>
            <person name="Copeland A."/>
            <person name="Lapidus A."/>
            <person name="Cheng J.-F."/>
            <person name="Bruce D."/>
            <person name="Goodwin L."/>
            <person name="Pitluck S."/>
            <person name="Land M.L."/>
            <person name="Hauser L."/>
            <person name="Chang Y.-J."/>
            <person name="Anderson I.J."/>
            <person name="Johnson E."/>
            <person name="Mulhopadhyay B."/>
            <person name="Kyrpides N."/>
            <person name="Woyke T.J."/>
        </authorList>
    </citation>
    <scope>NUCLEOTIDE SEQUENCE [LARGE SCALE GENOMIC DNA]</scope>
    <source>
        <strain evidence="8 9">6</strain>
    </source>
</reference>
<dbReference type="GO" id="GO:0005975">
    <property type="term" value="P:carbohydrate metabolic process"/>
    <property type="evidence" value="ECO:0007669"/>
    <property type="project" value="InterPro"/>
</dbReference>
<dbReference type="OrthoDB" id="9759709at2"/>
<evidence type="ECO:0000256" key="1">
    <source>
        <dbReference type="ARBA" id="ARBA00009902"/>
    </source>
</evidence>
<dbReference type="AlphaFoldDB" id="I5AWB1"/>
<dbReference type="SMART" id="SM00640">
    <property type="entry name" value="Glyco_32"/>
    <property type="match status" value="1"/>
</dbReference>
<feature type="domain" description="Glycosyl hydrolase family 32 N-terminal" evidence="6">
    <location>
        <begin position="29"/>
        <end position="339"/>
    </location>
</feature>
<evidence type="ECO:0000313" key="8">
    <source>
        <dbReference type="EMBL" id="EIM58084.1"/>
    </source>
</evidence>
<dbReference type="STRING" id="633697.EubceDRAFT1_2346"/>
<feature type="domain" description="Glycosyl hydrolase family 32 C-terminal" evidence="7">
    <location>
        <begin position="342"/>
        <end position="485"/>
    </location>
</feature>
<dbReference type="SUPFAM" id="SSF75005">
    <property type="entry name" value="Arabinanase/levansucrase/invertase"/>
    <property type="match status" value="1"/>
</dbReference>
<dbReference type="Pfam" id="PF00251">
    <property type="entry name" value="Glyco_hydro_32N"/>
    <property type="match status" value="1"/>
</dbReference>
<dbReference type="PROSITE" id="PS00609">
    <property type="entry name" value="GLYCOSYL_HYDROL_F32"/>
    <property type="match status" value="1"/>
</dbReference>
<dbReference type="GO" id="GO:0004564">
    <property type="term" value="F:beta-fructofuranosidase activity"/>
    <property type="evidence" value="ECO:0007669"/>
    <property type="project" value="UniProtKB-EC"/>
</dbReference>
<dbReference type="Gene3D" id="2.115.10.20">
    <property type="entry name" value="Glycosyl hydrolase domain, family 43"/>
    <property type="match status" value="1"/>
</dbReference>
<sequence>MASQILEKAREYESKAAKQIKVEERPAFHLVPPAGWMNDPNGFSVYQGKYHLFFQYYPYASHWNDMHWGHAVSDDMLHWEYLPCALAPDRDYDSFGVFSGSAVTAEDGKQLLMYTAVRKEQTEGETHEFQTQAVAFGDGVNYEKVQLNPVIDSNELPEGASRIDFRDPKIVRDKDGSYTAYVANRASDGLGQILAFHSEDAVHWHFANVLVKNDGTFGKMWECPDFFELDGKHLLLVSPQDMEATRDLEYHCGNGTLCLIGEYDKANEVFHPEKDQCIDYGIDFYAPQTLLTEDGRRIMIGWMQNWDTCAIRQPDAPWMGQMTIPREIFLKDGRLYQKPSREVDALRGKKTEYKNVTVKDECVLEGINGRVADIEMTIRAKDAEDLFRRFELRFAQDDRYFTSVSYRPHEGTVKLDRKYSGSRRAVVHQRHCLAQPDTGDIKLRIILDRFSAEVFINDGEKAMTTTFYTGQEATGISFFCDGEAEMDVTKYELNI</sequence>
<dbReference type="EC" id="3.2.1.26" evidence="2"/>
<dbReference type="InterPro" id="IPR023296">
    <property type="entry name" value="Glyco_hydro_beta-prop_sf"/>
</dbReference>
<dbReference type="InterPro" id="IPR018053">
    <property type="entry name" value="Glyco_hydro_32_AS"/>
</dbReference>
<dbReference type="PANTHER" id="PTHR43101:SF1">
    <property type="entry name" value="BETA-FRUCTOSIDASE"/>
    <property type="match status" value="1"/>
</dbReference>
<comment type="similarity">
    <text evidence="1 5">Belongs to the glycosyl hydrolase 32 family.</text>
</comment>
<evidence type="ECO:0000256" key="2">
    <source>
        <dbReference type="ARBA" id="ARBA00012758"/>
    </source>
</evidence>
<evidence type="ECO:0000259" key="6">
    <source>
        <dbReference type="Pfam" id="PF00251"/>
    </source>
</evidence>
<evidence type="ECO:0000259" key="7">
    <source>
        <dbReference type="Pfam" id="PF08244"/>
    </source>
</evidence>
<evidence type="ECO:0000256" key="5">
    <source>
        <dbReference type="RuleBase" id="RU362110"/>
    </source>
</evidence>
<keyword evidence="4 5" id="KW-0326">Glycosidase</keyword>
<dbReference type="HOGENOM" id="CLU_001528_7_0_9"/>
<evidence type="ECO:0000256" key="3">
    <source>
        <dbReference type="ARBA" id="ARBA00022801"/>
    </source>
</evidence>
<organism evidence="8 9">
    <name type="scientific">Eubacterium cellulosolvens (strain ATCC 43171 / JCM 9499 / 6)</name>
    <name type="common">Cillobacterium cellulosolvens</name>
    <dbReference type="NCBI Taxonomy" id="633697"/>
    <lineage>
        <taxon>Bacteria</taxon>
        <taxon>Bacillati</taxon>
        <taxon>Bacillota</taxon>
        <taxon>Clostridia</taxon>
        <taxon>Eubacteriales</taxon>
        <taxon>Eubacteriaceae</taxon>
        <taxon>Eubacterium</taxon>
    </lineage>
</organism>
<dbReference type="InterPro" id="IPR051214">
    <property type="entry name" value="GH32_Enzymes"/>
</dbReference>
<dbReference type="InterPro" id="IPR013320">
    <property type="entry name" value="ConA-like_dom_sf"/>
</dbReference>
<keyword evidence="3 5" id="KW-0378">Hydrolase</keyword>
<dbReference type="Gene3D" id="2.60.120.560">
    <property type="entry name" value="Exo-inulinase, domain 1"/>
    <property type="match status" value="1"/>
</dbReference>
<dbReference type="SUPFAM" id="SSF49899">
    <property type="entry name" value="Concanavalin A-like lectins/glucanases"/>
    <property type="match status" value="1"/>
</dbReference>
<protein>
    <recommendedName>
        <fullName evidence="2">beta-fructofuranosidase</fullName>
        <ecNumber evidence="2">3.2.1.26</ecNumber>
    </recommendedName>
</protein>
<dbReference type="Proteomes" id="UP000005753">
    <property type="component" value="Chromosome"/>
</dbReference>
<dbReference type="PANTHER" id="PTHR43101">
    <property type="entry name" value="BETA-FRUCTOSIDASE"/>
    <property type="match status" value="1"/>
</dbReference>
<keyword evidence="9" id="KW-1185">Reference proteome</keyword>
<dbReference type="EMBL" id="CM001487">
    <property type="protein sequence ID" value="EIM58084.1"/>
    <property type="molecule type" value="Genomic_DNA"/>
</dbReference>
<dbReference type="eggNOG" id="COG1621">
    <property type="taxonomic scope" value="Bacteria"/>
</dbReference>
<dbReference type="InterPro" id="IPR013148">
    <property type="entry name" value="Glyco_hydro_32_N"/>
</dbReference>